<evidence type="ECO:0000313" key="2">
    <source>
        <dbReference type="Proteomes" id="UP001177021"/>
    </source>
</evidence>
<keyword evidence="2" id="KW-1185">Reference proteome</keyword>
<dbReference type="EMBL" id="CASHSV030000311">
    <property type="protein sequence ID" value="CAJ2657192.1"/>
    <property type="molecule type" value="Genomic_DNA"/>
</dbReference>
<organism evidence="1 2">
    <name type="scientific">Trifolium pratense</name>
    <name type="common">Red clover</name>
    <dbReference type="NCBI Taxonomy" id="57577"/>
    <lineage>
        <taxon>Eukaryota</taxon>
        <taxon>Viridiplantae</taxon>
        <taxon>Streptophyta</taxon>
        <taxon>Embryophyta</taxon>
        <taxon>Tracheophyta</taxon>
        <taxon>Spermatophyta</taxon>
        <taxon>Magnoliopsida</taxon>
        <taxon>eudicotyledons</taxon>
        <taxon>Gunneridae</taxon>
        <taxon>Pentapetalae</taxon>
        <taxon>rosids</taxon>
        <taxon>fabids</taxon>
        <taxon>Fabales</taxon>
        <taxon>Fabaceae</taxon>
        <taxon>Papilionoideae</taxon>
        <taxon>50 kb inversion clade</taxon>
        <taxon>NPAAA clade</taxon>
        <taxon>Hologalegina</taxon>
        <taxon>IRL clade</taxon>
        <taxon>Trifolieae</taxon>
        <taxon>Trifolium</taxon>
    </lineage>
</organism>
<accession>A0ACB0KL82</accession>
<sequence length="295" mass="33226">MLLLLVKSVQRGTTRLYTTLSHNNRTNKPIHFSSHNNKSWSVGPVSLWANQDDSDKAGRGHGKELDEEEDEVLKWLDSKEDDSVLYVSFGSMNKFPSSQLVEIAHALEDSGKDFIWVVRKIEDGEDGGFLREFEKRVKERNKGYLIWGWAPQLLILEHAAVGAVVTHCGWNTIMESVNAGLSLATWPLFAEQFYNERLLVDVLKIGVSVGAKEWRNWNEFGDDVVKREDIGKAIGLLMGSGEECLEMRRRAKALSGAAKKAIKFGGSSHTKLKELIEDLKLFKLEKVRNKLEGVA</sequence>
<dbReference type="Proteomes" id="UP001177021">
    <property type="component" value="Unassembled WGS sequence"/>
</dbReference>
<name>A0ACB0KL82_TRIPR</name>
<comment type="caution">
    <text evidence="1">The sequence shown here is derived from an EMBL/GenBank/DDBJ whole genome shotgun (WGS) entry which is preliminary data.</text>
</comment>
<gene>
    <name evidence="1" type="ORF">MILVUS5_LOCUS23811</name>
</gene>
<proteinExistence type="predicted"/>
<reference evidence="1" key="1">
    <citation type="submission" date="2023-10" db="EMBL/GenBank/DDBJ databases">
        <authorList>
            <person name="Rodriguez Cubillos JULIANA M."/>
            <person name="De Vega J."/>
        </authorList>
    </citation>
    <scope>NUCLEOTIDE SEQUENCE</scope>
</reference>
<protein>
    <submittedName>
        <fullName evidence="1">Uncharacterized protein</fullName>
    </submittedName>
</protein>
<evidence type="ECO:0000313" key="1">
    <source>
        <dbReference type="EMBL" id="CAJ2657192.1"/>
    </source>
</evidence>